<keyword evidence="2" id="KW-0058">Aromatic hydrocarbons catabolism</keyword>
<evidence type="ECO:0000256" key="1">
    <source>
        <dbReference type="ARBA" id="ARBA00010088"/>
    </source>
</evidence>
<feature type="domain" description="Epoxide hydrolase N-terminal" evidence="4">
    <location>
        <begin position="2"/>
        <end position="106"/>
    </location>
</feature>
<dbReference type="SUPFAM" id="SSF53474">
    <property type="entry name" value="alpha/beta-Hydrolases"/>
    <property type="match status" value="1"/>
</dbReference>
<reference evidence="5" key="1">
    <citation type="submission" date="2020-05" db="EMBL/GenBank/DDBJ databases">
        <authorList>
            <person name="Chiriac C."/>
            <person name="Salcher M."/>
            <person name="Ghai R."/>
            <person name="Kavagutti S V."/>
        </authorList>
    </citation>
    <scope>NUCLEOTIDE SEQUENCE</scope>
</reference>
<name>A0A6J7GPW5_9ZZZZ</name>
<protein>
    <submittedName>
        <fullName evidence="5">Unannotated protein</fullName>
    </submittedName>
</protein>
<comment type="similarity">
    <text evidence="1">Belongs to the peptidase S33 family.</text>
</comment>
<dbReference type="PANTHER" id="PTHR21661:SF35">
    <property type="entry name" value="EPOXIDE HYDROLASE"/>
    <property type="match status" value="1"/>
</dbReference>
<evidence type="ECO:0000256" key="3">
    <source>
        <dbReference type="ARBA" id="ARBA00022801"/>
    </source>
</evidence>
<evidence type="ECO:0000313" key="5">
    <source>
        <dbReference type="EMBL" id="CAB4909912.1"/>
    </source>
</evidence>
<dbReference type="Gene3D" id="3.40.50.1820">
    <property type="entry name" value="alpha/beta hydrolase"/>
    <property type="match status" value="1"/>
</dbReference>
<sequence length="371" mass="41229">MDSFTIAVPEAQLDELRLRLGRVRWPESSPAAPWAQGMDLETLQGYVDHWLNRYDWRRTEAEINQWPQHLVHAAGEKLHVLHARADDPNATPLVLTHGWPGSIVEFLDCIETLRQRWHVVVVSMPGYGFSGPTHRRGVDTHAVAAAVADTMAQLGYPRFVAQGGDWGALVTRRLGEAHADQVLAIHVNMLFAMPGPEMDDPMSLLTDSERERFTAAIGRIAHGTGYMALQSTRPDALGVGLEDSPVGLAGWILEKFHAWTDRRDGMPIRIDRLLDNLMLYWLTGTATSAARLYCESARAGSSATSPWTGRVGVPTGHAVYPYELLQTPRAWAERRYDIVHWADQPRGGHFAAFEQPALFCADLAAFRDALG</sequence>
<evidence type="ECO:0000259" key="4">
    <source>
        <dbReference type="Pfam" id="PF06441"/>
    </source>
</evidence>
<dbReference type="InterPro" id="IPR029058">
    <property type="entry name" value="AB_hydrolase_fold"/>
</dbReference>
<dbReference type="EMBL" id="CAFBMH010000047">
    <property type="protein sequence ID" value="CAB4909912.1"/>
    <property type="molecule type" value="Genomic_DNA"/>
</dbReference>
<organism evidence="5">
    <name type="scientific">freshwater metagenome</name>
    <dbReference type="NCBI Taxonomy" id="449393"/>
    <lineage>
        <taxon>unclassified sequences</taxon>
        <taxon>metagenomes</taxon>
        <taxon>ecological metagenomes</taxon>
    </lineage>
</organism>
<gene>
    <name evidence="5" type="ORF">UFOPK3543_01426</name>
</gene>
<dbReference type="InterPro" id="IPR016292">
    <property type="entry name" value="Epoxide_hydrolase"/>
</dbReference>
<keyword evidence="3" id="KW-0378">Hydrolase</keyword>
<accession>A0A6J7GPW5</accession>
<dbReference type="PIRSF" id="PIRSF001112">
    <property type="entry name" value="Epoxide_hydrolase"/>
    <property type="match status" value="1"/>
</dbReference>
<dbReference type="Pfam" id="PF06441">
    <property type="entry name" value="EHN"/>
    <property type="match status" value="1"/>
</dbReference>
<dbReference type="PRINTS" id="PR00412">
    <property type="entry name" value="EPOXHYDRLASE"/>
</dbReference>
<dbReference type="PANTHER" id="PTHR21661">
    <property type="entry name" value="EPOXIDE HYDROLASE 1-RELATED"/>
    <property type="match status" value="1"/>
</dbReference>
<proteinExistence type="inferred from homology"/>
<evidence type="ECO:0000256" key="2">
    <source>
        <dbReference type="ARBA" id="ARBA00022797"/>
    </source>
</evidence>
<dbReference type="GO" id="GO:0004301">
    <property type="term" value="F:epoxide hydrolase activity"/>
    <property type="evidence" value="ECO:0007669"/>
    <property type="project" value="TreeGrafter"/>
</dbReference>
<dbReference type="InterPro" id="IPR000639">
    <property type="entry name" value="Epox_hydrolase-like"/>
</dbReference>
<dbReference type="AlphaFoldDB" id="A0A6J7GPW5"/>
<dbReference type="GO" id="GO:0097176">
    <property type="term" value="P:epoxide metabolic process"/>
    <property type="evidence" value="ECO:0007669"/>
    <property type="project" value="TreeGrafter"/>
</dbReference>
<dbReference type="InterPro" id="IPR010497">
    <property type="entry name" value="Epoxide_hydro_N"/>
</dbReference>